<keyword evidence="2" id="KW-1185">Reference proteome</keyword>
<evidence type="ECO:0000313" key="2">
    <source>
        <dbReference type="Proteomes" id="UP001221898"/>
    </source>
</evidence>
<organism evidence="1 2">
    <name type="scientific">Aldrovandia affinis</name>
    <dbReference type="NCBI Taxonomy" id="143900"/>
    <lineage>
        <taxon>Eukaryota</taxon>
        <taxon>Metazoa</taxon>
        <taxon>Chordata</taxon>
        <taxon>Craniata</taxon>
        <taxon>Vertebrata</taxon>
        <taxon>Euteleostomi</taxon>
        <taxon>Actinopterygii</taxon>
        <taxon>Neopterygii</taxon>
        <taxon>Teleostei</taxon>
        <taxon>Notacanthiformes</taxon>
        <taxon>Halosauridae</taxon>
        <taxon>Aldrovandia</taxon>
    </lineage>
</organism>
<dbReference type="Proteomes" id="UP001221898">
    <property type="component" value="Unassembled WGS sequence"/>
</dbReference>
<reference evidence="1" key="1">
    <citation type="journal article" date="2023" name="Science">
        <title>Genome structures resolve the early diversification of teleost fishes.</title>
        <authorList>
            <person name="Parey E."/>
            <person name="Louis A."/>
            <person name="Montfort J."/>
            <person name="Bouchez O."/>
            <person name="Roques C."/>
            <person name="Iampietro C."/>
            <person name="Lluch J."/>
            <person name="Castinel A."/>
            <person name="Donnadieu C."/>
            <person name="Desvignes T."/>
            <person name="Floi Bucao C."/>
            <person name="Jouanno E."/>
            <person name="Wen M."/>
            <person name="Mejri S."/>
            <person name="Dirks R."/>
            <person name="Jansen H."/>
            <person name="Henkel C."/>
            <person name="Chen W.J."/>
            <person name="Zahm M."/>
            <person name="Cabau C."/>
            <person name="Klopp C."/>
            <person name="Thompson A.W."/>
            <person name="Robinson-Rechavi M."/>
            <person name="Braasch I."/>
            <person name="Lecointre G."/>
            <person name="Bobe J."/>
            <person name="Postlethwait J.H."/>
            <person name="Berthelot C."/>
            <person name="Roest Crollius H."/>
            <person name="Guiguen Y."/>
        </authorList>
    </citation>
    <scope>NUCLEOTIDE SEQUENCE</scope>
    <source>
        <strain evidence="1">NC1722</strain>
    </source>
</reference>
<sequence>MRNCDPVLIVARGAPVWRGIEAIWAAGRQILPLPPLTGTPVSSRFFTEINDNEFPPWLMGAFDSSSLRRNVEECVRGAPRKRCTPSPFENDLLKRSLHKV</sequence>
<accession>A0AAD7WYR3</accession>
<proteinExistence type="predicted"/>
<evidence type="ECO:0000313" key="1">
    <source>
        <dbReference type="EMBL" id="KAJ8413114.1"/>
    </source>
</evidence>
<name>A0AAD7WYR3_9TELE</name>
<gene>
    <name evidence="1" type="ORF">AAFF_G00106960</name>
</gene>
<comment type="caution">
    <text evidence="1">The sequence shown here is derived from an EMBL/GenBank/DDBJ whole genome shotgun (WGS) entry which is preliminary data.</text>
</comment>
<protein>
    <submittedName>
        <fullName evidence="1">Uncharacterized protein</fullName>
    </submittedName>
</protein>
<dbReference type="EMBL" id="JAINUG010000017">
    <property type="protein sequence ID" value="KAJ8413114.1"/>
    <property type="molecule type" value="Genomic_DNA"/>
</dbReference>
<dbReference type="AlphaFoldDB" id="A0AAD7WYR3"/>